<sequence length="79" mass="9172">MPSPTGAIVGLYVDSRLFVLAPGDMIRTQTGRSYEVVEARVQQRGKWAGIRQHLRVVVLEHDAPVREDQRVMPIRWYRR</sequence>
<evidence type="ECO:0000313" key="1">
    <source>
        <dbReference type="EMBL" id="GAA1915225.1"/>
    </source>
</evidence>
<organism evidence="1 2">
    <name type="scientific">Microbacterium aoyamense</name>
    <dbReference type="NCBI Taxonomy" id="344166"/>
    <lineage>
        <taxon>Bacteria</taxon>
        <taxon>Bacillati</taxon>
        <taxon>Actinomycetota</taxon>
        <taxon>Actinomycetes</taxon>
        <taxon>Micrococcales</taxon>
        <taxon>Microbacteriaceae</taxon>
        <taxon>Microbacterium</taxon>
    </lineage>
</organism>
<reference evidence="1 2" key="1">
    <citation type="journal article" date="2019" name="Int. J. Syst. Evol. Microbiol.">
        <title>The Global Catalogue of Microorganisms (GCM) 10K type strain sequencing project: providing services to taxonomists for standard genome sequencing and annotation.</title>
        <authorList>
            <consortium name="The Broad Institute Genomics Platform"/>
            <consortium name="The Broad Institute Genome Sequencing Center for Infectious Disease"/>
            <person name="Wu L."/>
            <person name="Ma J."/>
        </authorList>
    </citation>
    <scope>NUCLEOTIDE SEQUENCE [LARGE SCALE GENOMIC DNA]</scope>
    <source>
        <strain evidence="1 2">JCM 14900</strain>
    </source>
</reference>
<dbReference type="Proteomes" id="UP001501343">
    <property type="component" value="Unassembled WGS sequence"/>
</dbReference>
<accession>A0ABN2P8Z3</accession>
<evidence type="ECO:0000313" key="2">
    <source>
        <dbReference type="Proteomes" id="UP001501343"/>
    </source>
</evidence>
<protein>
    <submittedName>
        <fullName evidence="1">Uncharacterized protein</fullName>
    </submittedName>
</protein>
<proteinExistence type="predicted"/>
<dbReference type="EMBL" id="BAAAOF010000002">
    <property type="protein sequence ID" value="GAA1915225.1"/>
    <property type="molecule type" value="Genomic_DNA"/>
</dbReference>
<keyword evidence="2" id="KW-1185">Reference proteome</keyword>
<gene>
    <name evidence="1" type="ORF">GCM10009775_04570</name>
</gene>
<comment type="caution">
    <text evidence="1">The sequence shown here is derived from an EMBL/GenBank/DDBJ whole genome shotgun (WGS) entry which is preliminary data.</text>
</comment>
<name>A0ABN2P8Z3_9MICO</name>